<sequence length="111" mass="12120">MADKQQPTDQKTENATAGPSNGTGNGEAAQQVEKKSLPKLGALEDDDEFEDFPATDYGGNVLDAMKKAGDGPNDNLWEDNWDDDDVEDDFTKQLRTAIQEKQGAPDEAMKE</sequence>
<dbReference type="PANTHER" id="PTHR16771:SF0">
    <property type="entry name" value="26S PROTEASOME COMPLEX SUBUNIT SEM1"/>
    <property type="match status" value="1"/>
</dbReference>
<dbReference type="SMART" id="SM01385">
    <property type="entry name" value="DSS1_SEM1"/>
    <property type="match status" value="1"/>
</dbReference>
<gene>
    <name evidence="4" type="ORF">I303_05074</name>
    <name evidence="5" type="ORF">I303_105483</name>
</gene>
<dbReference type="VEuPathDB" id="FungiDB:I303_05074"/>
<dbReference type="GeneID" id="28968773"/>
<feature type="compositionally biased region" description="Polar residues" evidence="3">
    <location>
        <begin position="1"/>
        <end position="22"/>
    </location>
</feature>
<dbReference type="PANTHER" id="PTHR16771">
    <property type="entry name" value="26 PROTEASOME COMPLEX SUBUNIT DSS1"/>
    <property type="match status" value="1"/>
</dbReference>
<dbReference type="GO" id="GO:0008541">
    <property type="term" value="C:proteasome regulatory particle, lid subcomplex"/>
    <property type="evidence" value="ECO:0007669"/>
    <property type="project" value="UniProtKB-UniRule"/>
</dbReference>
<feature type="compositionally biased region" description="Acidic residues" evidence="3">
    <location>
        <begin position="43"/>
        <end position="53"/>
    </location>
</feature>
<reference evidence="5" key="2">
    <citation type="submission" date="2013-07" db="EMBL/GenBank/DDBJ databases">
        <authorList>
            <consortium name="The Broad Institute Genome Sequencing Platform"/>
            <person name="Cuomo C."/>
            <person name="Litvintseva A."/>
            <person name="Chen Y."/>
            <person name="Heitman J."/>
            <person name="Sun S."/>
            <person name="Springer D."/>
            <person name="Dromer F."/>
            <person name="Young S.K."/>
            <person name="Zeng Q."/>
            <person name="Gargeya S."/>
            <person name="Fitzgerald M."/>
            <person name="Abouelleil A."/>
            <person name="Alvarado L."/>
            <person name="Berlin A.M."/>
            <person name="Chapman S.B."/>
            <person name="Dewar J."/>
            <person name="Goldberg J."/>
            <person name="Griggs A."/>
            <person name="Gujja S."/>
            <person name="Hansen M."/>
            <person name="Howarth C."/>
            <person name="Imamovic A."/>
            <person name="Larimer J."/>
            <person name="McCowan C."/>
            <person name="Murphy C."/>
            <person name="Pearson M."/>
            <person name="Priest M."/>
            <person name="Roberts A."/>
            <person name="Saif S."/>
            <person name="Shea T."/>
            <person name="Sykes S."/>
            <person name="Wortman J."/>
            <person name="Nusbaum C."/>
            <person name="Birren B."/>
        </authorList>
    </citation>
    <scope>NUCLEOTIDE SEQUENCE</scope>
    <source>
        <strain evidence="5">CBS 10117</strain>
    </source>
</reference>
<evidence type="ECO:0000313" key="4">
    <source>
        <dbReference type="EMBL" id="OBR84217.1"/>
    </source>
</evidence>
<dbReference type="GO" id="GO:0000724">
    <property type="term" value="P:double-strand break repair via homologous recombination"/>
    <property type="evidence" value="ECO:0007669"/>
    <property type="project" value="TreeGrafter"/>
</dbReference>
<dbReference type="AlphaFoldDB" id="A0A1A6A2C8"/>
<dbReference type="EMBL" id="KI894032">
    <property type="protein sequence ID" value="OBR84217.1"/>
    <property type="molecule type" value="Genomic_DNA"/>
</dbReference>
<dbReference type="OrthoDB" id="5586203at2759"/>
<dbReference type="GO" id="GO:0043248">
    <property type="term" value="P:proteasome assembly"/>
    <property type="evidence" value="ECO:0007669"/>
    <property type="project" value="UniProtKB-UniRule"/>
</dbReference>
<dbReference type="GO" id="GO:0005634">
    <property type="term" value="C:nucleus"/>
    <property type="evidence" value="ECO:0007669"/>
    <property type="project" value="UniProtKB-SubCell"/>
</dbReference>
<evidence type="ECO:0000313" key="5">
    <source>
        <dbReference type="EMBL" id="WWC62885.1"/>
    </source>
</evidence>
<organism evidence="4">
    <name type="scientific">Kwoniella dejecticola CBS 10117</name>
    <dbReference type="NCBI Taxonomy" id="1296121"/>
    <lineage>
        <taxon>Eukaryota</taxon>
        <taxon>Fungi</taxon>
        <taxon>Dikarya</taxon>
        <taxon>Basidiomycota</taxon>
        <taxon>Agaricomycotina</taxon>
        <taxon>Tremellomycetes</taxon>
        <taxon>Tremellales</taxon>
        <taxon>Cryptococcaceae</taxon>
        <taxon>Kwoniella</taxon>
    </lineage>
</organism>
<keyword evidence="6" id="KW-1185">Reference proteome</keyword>
<dbReference type="Pfam" id="PF05160">
    <property type="entry name" value="DSS1_SEM1"/>
    <property type="match status" value="1"/>
</dbReference>
<dbReference type="STRING" id="1296121.A0A1A6A2C8"/>
<keyword evidence="2 4" id="KW-0647">Proteasome</keyword>
<feature type="region of interest" description="Disordered" evidence="3">
    <location>
        <begin position="1"/>
        <end position="85"/>
    </location>
</feature>
<reference evidence="4" key="1">
    <citation type="submission" date="2013-07" db="EMBL/GenBank/DDBJ databases">
        <title>The Genome Sequence of Cryptococcus dejecticola CBS10117.</title>
        <authorList>
            <consortium name="The Broad Institute Genome Sequencing Platform"/>
            <person name="Cuomo C."/>
            <person name="Litvintseva A."/>
            <person name="Chen Y."/>
            <person name="Heitman J."/>
            <person name="Sun S."/>
            <person name="Springer D."/>
            <person name="Dromer F."/>
            <person name="Young S.K."/>
            <person name="Zeng Q."/>
            <person name="Gargeya S."/>
            <person name="Fitzgerald M."/>
            <person name="Abouelleil A."/>
            <person name="Alvarado L."/>
            <person name="Berlin A.M."/>
            <person name="Chapman S.B."/>
            <person name="Dewar J."/>
            <person name="Goldberg J."/>
            <person name="Griggs A."/>
            <person name="Gujja S."/>
            <person name="Hansen M."/>
            <person name="Howarth C."/>
            <person name="Imamovic A."/>
            <person name="Larimer J."/>
            <person name="McCowan C."/>
            <person name="Murphy C."/>
            <person name="Pearson M."/>
            <person name="Priest M."/>
            <person name="Roberts A."/>
            <person name="Saif S."/>
            <person name="Shea T."/>
            <person name="Sykes S."/>
            <person name="Wortman J."/>
            <person name="Nusbaum C."/>
            <person name="Birren B."/>
        </authorList>
    </citation>
    <scope>NUCLEOTIDE SEQUENCE [LARGE SCALE GENOMIC DNA]</scope>
    <source>
        <strain evidence="4">CBS 10117</strain>
    </source>
</reference>
<dbReference type="GO" id="GO:0006406">
    <property type="term" value="P:mRNA export from nucleus"/>
    <property type="evidence" value="ECO:0007669"/>
    <property type="project" value="UniProtKB-UniRule"/>
</dbReference>
<evidence type="ECO:0000256" key="3">
    <source>
        <dbReference type="SAM" id="MobiDB-lite"/>
    </source>
</evidence>
<dbReference type="InterPro" id="IPR007834">
    <property type="entry name" value="DSS1_SEM1"/>
</dbReference>
<keyword evidence="2" id="KW-0539">Nucleus</keyword>
<dbReference type="KEGG" id="kdj:28968773"/>
<feature type="compositionally biased region" description="Acidic residues" evidence="3">
    <location>
        <begin position="76"/>
        <end position="85"/>
    </location>
</feature>
<dbReference type="RefSeq" id="XP_018262059.1">
    <property type="nucleotide sequence ID" value="XM_018408368.1"/>
</dbReference>
<comment type="subcellular location">
    <subcellularLocation>
        <location evidence="2">Nucleus</location>
    </subcellularLocation>
</comment>
<proteinExistence type="inferred from homology"/>
<evidence type="ECO:0000313" key="6">
    <source>
        <dbReference type="Proteomes" id="UP000078595"/>
    </source>
</evidence>
<dbReference type="Proteomes" id="UP000078595">
    <property type="component" value="Chromosome 6"/>
</dbReference>
<comment type="function">
    <text evidence="2">Component of the 26S proteasome, a multiprotein complex involved in the ATP-dependent degradation of ubiquitinated proteins.</text>
</comment>
<protein>
    <recommendedName>
        <fullName evidence="2">26S proteasome complex subunit SEM1</fullName>
    </recommendedName>
</protein>
<name>A0A1A6A2C8_9TREE</name>
<dbReference type="EMBL" id="CP144535">
    <property type="protein sequence ID" value="WWC62885.1"/>
    <property type="molecule type" value="Genomic_DNA"/>
</dbReference>
<evidence type="ECO:0000256" key="2">
    <source>
        <dbReference type="RuleBase" id="RU369057"/>
    </source>
</evidence>
<comment type="similarity">
    <text evidence="1 2">Belongs to the DSS1/SEM1 family.</text>
</comment>
<accession>A0A1A6A2C8</accession>
<evidence type="ECO:0000256" key="1">
    <source>
        <dbReference type="ARBA" id="ARBA00034491"/>
    </source>
</evidence>
<reference evidence="5" key="3">
    <citation type="submission" date="2024-02" db="EMBL/GenBank/DDBJ databases">
        <title>Comparative genomics of Cryptococcus and Kwoniella reveals pathogenesis evolution and contrasting modes of karyotype evolution via chromosome fusion or intercentromeric recombination.</title>
        <authorList>
            <person name="Coelho M.A."/>
            <person name="David-Palma M."/>
            <person name="Shea T."/>
            <person name="Bowers K."/>
            <person name="McGinley-Smith S."/>
            <person name="Mohammad A.W."/>
            <person name="Gnirke A."/>
            <person name="Yurkov A.M."/>
            <person name="Nowrousian M."/>
            <person name="Sun S."/>
            <person name="Cuomo C.A."/>
            <person name="Heitman J."/>
        </authorList>
    </citation>
    <scope>NUCLEOTIDE SEQUENCE</scope>
    <source>
        <strain evidence="5">CBS 10117</strain>
    </source>
</reference>